<dbReference type="Ensembl" id="ENSBIXT00005027442.1">
    <property type="protein sequence ID" value="ENSBIXP00005037915.1"/>
    <property type="gene ID" value="ENSBIXG00005019942.1"/>
</dbReference>
<dbReference type="CDD" id="cd00044">
    <property type="entry name" value="CysPc"/>
    <property type="match status" value="1"/>
</dbReference>
<protein>
    <submittedName>
        <fullName evidence="9">Calpain 10</fullName>
    </submittedName>
</protein>
<dbReference type="GO" id="GO:0004198">
    <property type="term" value="F:calcium-dependent cysteine-type endopeptidase activity"/>
    <property type="evidence" value="ECO:0007669"/>
    <property type="project" value="InterPro"/>
</dbReference>
<evidence type="ECO:0000313" key="9">
    <source>
        <dbReference type="Ensembl" id="ENSBIXP00005037915.1"/>
    </source>
</evidence>
<evidence type="ECO:0000256" key="6">
    <source>
        <dbReference type="PROSITE-ProRule" id="PRU00239"/>
    </source>
</evidence>
<dbReference type="PANTHER" id="PTHR10183:SF30">
    <property type="entry name" value="CALPAIN-10"/>
    <property type="match status" value="1"/>
</dbReference>
<keyword evidence="3 6" id="KW-0378">Hydrolase</keyword>
<dbReference type="PANTHER" id="PTHR10183">
    <property type="entry name" value="CALPAIN"/>
    <property type="match status" value="1"/>
</dbReference>
<evidence type="ECO:0000256" key="5">
    <source>
        <dbReference type="PIRSR" id="PIRSR622684-1"/>
    </source>
</evidence>
<evidence type="ECO:0000259" key="8">
    <source>
        <dbReference type="PROSITE" id="PS50203"/>
    </source>
</evidence>
<dbReference type="InterPro" id="IPR022684">
    <property type="entry name" value="Calpain_cysteine_protease"/>
</dbReference>
<reference evidence="9" key="2">
    <citation type="submission" date="2025-08" db="UniProtKB">
        <authorList>
            <consortium name="Ensembl"/>
        </authorList>
    </citation>
    <scope>IDENTIFICATION</scope>
</reference>
<comment type="similarity">
    <text evidence="1">Belongs to the peptidase C2 family.</text>
</comment>
<sequence length="506" mass="54706">MRAPAKELFRDAAFPASDSSLFSSFSTPLAQFREEITWRRPQEICATPQLFAGSPQEGQVKQGLLGDCWFLCACAALQKSRHLLDQVFPPGQPSWLDQTYRGSFTCRVWQFGRWVEVTVDDRLPCLAGRLCFSRCQREDVFWLPLLEKVYAKVHGSYEQLWAGQVADALVDLTGGLAERWNLKDVAGSSGQQDGPRGAERRTCRQLLSLKDRCLLSCSVLSPRTGTRELGEFHAFIVSDLRELQDLAGRSVLLLRIQNPWGRRCWQGPWREGGEGWSQGEPHTGQVSSGGRACHAEELLPGSHISGLRGQFTAHPLPTPAAHRFSIFINLSCGKVQLYVKIAGLVQRRPGSLPHEDRGRLVLQQSPVPCVTSAGDSGVSVQQAGVQPRHGDGPKDRSRPPAPAHAGCSPPSTHRGHRPQVALDSSGLRGPLGGWGQSWAHPTSPSSGTGLQEDGGCESRKKQPMGGPDPQRDVPGGGAAAVGGPQGGGASEQPGWKESSTLPSLGP</sequence>
<dbReference type="GO" id="GO:0006508">
    <property type="term" value="P:proteolysis"/>
    <property type="evidence" value="ECO:0007669"/>
    <property type="project" value="UniProtKB-KW"/>
</dbReference>
<evidence type="ECO:0000256" key="3">
    <source>
        <dbReference type="ARBA" id="ARBA00022801"/>
    </source>
</evidence>
<dbReference type="SMART" id="SM00230">
    <property type="entry name" value="CysPc"/>
    <property type="match status" value="1"/>
</dbReference>
<dbReference type="SUPFAM" id="SSF54001">
    <property type="entry name" value="Cysteine proteinases"/>
    <property type="match status" value="1"/>
</dbReference>
<evidence type="ECO:0000256" key="1">
    <source>
        <dbReference type="ARBA" id="ARBA00007623"/>
    </source>
</evidence>
<feature type="domain" description="Calpain catalytic" evidence="8">
    <location>
        <begin position="8"/>
        <end position="277"/>
    </location>
</feature>
<feature type="active site" evidence="5 6">
    <location>
        <position position="68"/>
    </location>
</feature>
<dbReference type="InterPro" id="IPR001300">
    <property type="entry name" value="Peptidase_C2_calpain_cat"/>
</dbReference>
<organism evidence="9 10">
    <name type="scientific">Bos indicus x Bos taurus</name>
    <name type="common">Hybrid cattle</name>
    <dbReference type="NCBI Taxonomy" id="30522"/>
    <lineage>
        <taxon>Eukaryota</taxon>
        <taxon>Metazoa</taxon>
        <taxon>Chordata</taxon>
        <taxon>Craniata</taxon>
        <taxon>Vertebrata</taxon>
        <taxon>Euteleostomi</taxon>
        <taxon>Mammalia</taxon>
        <taxon>Eutheria</taxon>
        <taxon>Laurasiatheria</taxon>
        <taxon>Artiodactyla</taxon>
        <taxon>Ruminantia</taxon>
        <taxon>Pecora</taxon>
        <taxon>Bovidae</taxon>
        <taxon>Bovinae</taxon>
        <taxon>Bos</taxon>
    </lineage>
</organism>
<dbReference type="InterPro" id="IPR038765">
    <property type="entry name" value="Papain-like_cys_pep_sf"/>
</dbReference>
<feature type="region of interest" description="Disordered" evidence="7">
    <location>
        <begin position="368"/>
        <end position="506"/>
    </location>
</feature>
<dbReference type="Proteomes" id="UP000429181">
    <property type="component" value="Chromosome 3"/>
</dbReference>
<proteinExistence type="inferred from homology"/>
<dbReference type="Gene3D" id="3.90.70.10">
    <property type="entry name" value="Cysteine proteinases"/>
    <property type="match status" value="1"/>
</dbReference>
<dbReference type="Pfam" id="PF00648">
    <property type="entry name" value="Peptidase_C2"/>
    <property type="match status" value="1"/>
</dbReference>
<dbReference type="GO" id="GO:0005737">
    <property type="term" value="C:cytoplasm"/>
    <property type="evidence" value="ECO:0007669"/>
    <property type="project" value="TreeGrafter"/>
</dbReference>
<evidence type="ECO:0000256" key="2">
    <source>
        <dbReference type="ARBA" id="ARBA00022670"/>
    </source>
</evidence>
<dbReference type="InterPro" id="IPR000169">
    <property type="entry name" value="Pept_cys_AS"/>
</dbReference>
<dbReference type="PRINTS" id="PR00704">
    <property type="entry name" value="CALPAIN"/>
</dbReference>
<accession>A0A4W2I6R8</accession>
<feature type="compositionally biased region" description="Gly residues" evidence="7">
    <location>
        <begin position="474"/>
        <end position="489"/>
    </location>
</feature>
<feature type="compositionally biased region" description="Basic and acidic residues" evidence="7">
    <location>
        <begin position="388"/>
        <end position="398"/>
    </location>
</feature>
<keyword evidence="4 6" id="KW-0788">Thiol protease</keyword>
<name>A0A4W2I6R8_BOBOX</name>
<feature type="compositionally biased region" description="Polar residues" evidence="7">
    <location>
        <begin position="439"/>
        <end position="449"/>
    </location>
</feature>
<evidence type="ECO:0000256" key="7">
    <source>
        <dbReference type="SAM" id="MobiDB-lite"/>
    </source>
</evidence>
<dbReference type="PROSITE" id="PS00139">
    <property type="entry name" value="THIOL_PROTEASE_CYS"/>
    <property type="match status" value="1"/>
</dbReference>
<dbReference type="GeneTree" id="ENSGT00940000159706"/>
<evidence type="ECO:0000256" key="4">
    <source>
        <dbReference type="ARBA" id="ARBA00022807"/>
    </source>
</evidence>
<feature type="active site" evidence="5 6">
    <location>
        <position position="258"/>
    </location>
</feature>
<dbReference type="PROSITE" id="PS50203">
    <property type="entry name" value="CALPAIN_CAT"/>
    <property type="match status" value="1"/>
</dbReference>
<feature type="compositionally biased region" description="Polar residues" evidence="7">
    <location>
        <begin position="497"/>
        <end position="506"/>
    </location>
</feature>
<feature type="active site" evidence="5 6">
    <location>
        <position position="233"/>
    </location>
</feature>
<keyword evidence="2 6" id="KW-0645">Protease</keyword>
<reference evidence="9 10" key="1">
    <citation type="submission" date="2018-11" db="EMBL/GenBank/DDBJ databases">
        <title>Haplotype-resolved cattle genomes.</title>
        <authorList>
            <person name="Low W.Y."/>
            <person name="Tearle R."/>
            <person name="Bickhart D.M."/>
            <person name="Rosen B.D."/>
            <person name="Koren S."/>
            <person name="Rhie A."/>
            <person name="Hiendleder S."/>
            <person name="Phillippy A.M."/>
            <person name="Smith T.P.L."/>
            <person name="Williams J.L."/>
        </authorList>
    </citation>
    <scope>NUCLEOTIDE SEQUENCE [LARGE SCALE GENOMIC DNA]</scope>
</reference>
<dbReference type="AlphaFoldDB" id="A0A4W2I6R8"/>
<gene>
    <name evidence="9" type="primary">CAPN10</name>
</gene>
<evidence type="ECO:0000313" key="10">
    <source>
        <dbReference type="Proteomes" id="UP000429181"/>
    </source>
</evidence>